<dbReference type="VEuPathDB" id="VectorBase:GAUT047370"/>
<accession>A0A1A9VTT7</accession>
<keyword evidence="2" id="KW-1185">Reference proteome</keyword>
<name>A0A1A9VTT7_GLOAU</name>
<evidence type="ECO:0000313" key="2">
    <source>
        <dbReference type="Proteomes" id="UP000078200"/>
    </source>
</evidence>
<dbReference type="AlphaFoldDB" id="A0A1A9VTT7"/>
<dbReference type="Proteomes" id="UP000078200">
    <property type="component" value="Unassembled WGS sequence"/>
</dbReference>
<proteinExistence type="predicted"/>
<reference evidence="1" key="1">
    <citation type="submission" date="2020-05" db="UniProtKB">
        <authorList>
            <consortium name="EnsemblMetazoa"/>
        </authorList>
    </citation>
    <scope>IDENTIFICATION</scope>
    <source>
        <strain evidence="1">TTRI</strain>
    </source>
</reference>
<protein>
    <submittedName>
        <fullName evidence="1">Uncharacterized protein</fullName>
    </submittedName>
</protein>
<evidence type="ECO:0000313" key="1">
    <source>
        <dbReference type="EnsemblMetazoa" id="GAUT047370-PA"/>
    </source>
</evidence>
<dbReference type="EnsemblMetazoa" id="GAUT047370-RA">
    <property type="protein sequence ID" value="GAUT047370-PA"/>
    <property type="gene ID" value="GAUT047370"/>
</dbReference>
<organism evidence="1 2">
    <name type="scientific">Glossina austeni</name>
    <name type="common">Savannah tsetse fly</name>
    <dbReference type="NCBI Taxonomy" id="7395"/>
    <lineage>
        <taxon>Eukaryota</taxon>
        <taxon>Metazoa</taxon>
        <taxon>Ecdysozoa</taxon>
        <taxon>Arthropoda</taxon>
        <taxon>Hexapoda</taxon>
        <taxon>Insecta</taxon>
        <taxon>Pterygota</taxon>
        <taxon>Neoptera</taxon>
        <taxon>Endopterygota</taxon>
        <taxon>Diptera</taxon>
        <taxon>Brachycera</taxon>
        <taxon>Muscomorpha</taxon>
        <taxon>Hippoboscoidea</taxon>
        <taxon>Glossinidae</taxon>
        <taxon>Glossina</taxon>
    </lineage>
</organism>
<sequence length="159" mass="18355">MLNKIDVSKATNVIISAISERTYFQFSSLAYFFKSREKQRDKLVGYTPKGGMFFWHLLHNKFVISQFNQLNKTENKFTEFRDLFKSASKENCVTQSILDSIFSIDYIVGICRRCFYFSTTEFAKKKNKTKNLALSLNLLLSALSTSSSTQKFNNFVAAK</sequence>